<evidence type="ECO:0000259" key="3">
    <source>
        <dbReference type="PROSITE" id="PS51352"/>
    </source>
</evidence>
<dbReference type="PROSITE" id="PS51352">
    <property type="entry name" value="THIOREDOXIN_2"/>
    <property type="match status" value="1"/>
</dbReference>
<dbReference type="AlphaFoldDB" id="A0A1T4KR50"/>
<dbReference type="Pfam" id="PF00085">
    <property type="entry name" value="Thioredoxin"/>
    <property type="match status" value="1"/>
</dbReference>
<feature type="signal peptide" evidence="2">
    <location>
        <begin position="1"/>
        <end position="20"/>
    </location>
</feature>
<evidence type="ECO:0000256" key="2">
    <source>
        <dbReference type="SAM" id="SignalP"/>
    </source>
</evidence>
<dbReference type="SUPFAM" id="SSF81901">
    <property type="entry name" value="HCP-like"/>
    <property type="match status" value="1"/>
</dbReference>
<dbReference type="CDD" id="cd02947">
    <property type="entry name" value="TRX_family"/>
    <property type="match status" value="1"/>
</dbReference>
<gene>
    <name evidence="4" type="ORF">SAMN02745205_00842</name>
</gene>
<dbReference type="PROSITE" id="PS00194">
    <property type="entry name" value="THIOREDOXIN_1"/>
    <property type="match status" value="1"/>
</dbReference>
<sequence length="437" mass="50134">MRAKILFIAYLAVSLFAVQAQESNEKGIKFFEGTFEEGLALAQKEQKLLFVDFYAQWCGPCKRMAKTVFTQEKVGAYFNDKFINMKLDAEADQNKAIAEKYKVEAFPTLGFFKSDGTPIAINTGSMGAEALIEAAKIAAGEAIGFEELYNMHRKDKNNLELQQQLLRQAPSFLSTQEGIDADKWIVRIRKLYRSYIEAKKGPALINAQDYIIISALGRTEEEGVSEMVEFMVANLPQWKEAVGDAVAYYIIEHNDNTMTRLVKEGDATYKTYLERIKTDYKGAYDVVTGTSISPYEKSKLYYDAIYTLYKHKEPDTYISLMKEYFQKLGDEALSSDYGRVAQELYYATGDKLKPEHHRQAIEWIKIALKSEESVMDKANFMVMIGDSYKNMKEYVEARKYYNQAFAESLQMVDMPTAQQMIQYAIQMKLQELELLER</sequence>
<dbReference type="Gene3D" id="3.40.30.10">
    <property type="entry name" value="Glutaredoxin"/>
    <property type="match status" value="1"/>
</dbReference>
<dbReference type="InterPro" id="IPR017937">
    <property type="entry name" value="Thioredoxin_CS"/>
</dbReference>
<dbReference type="PRINTS" id="PR00421">
    <property type="entry name" value="THIOREDOXIN"/>
</dbReference>
<dbReference type="InterPro" id="IPR011990">
    <property type="entry name" value="TPR-like_helical_dom_sf"/>
</dbReference>
<accession>A0A1T4KR50</accession>
<dbReference type="RefSeq" id="WP_025837918.1">
    <property type="nucleotide sequence ID" value="NZ_FUWL01000005.1"/>
</dbReference>
<evidence type="ECO:0000256" key="1">
    <source>
        <dbReference type="ARBA" id="ARBA00023284"/>
    </source>
</evidence>
<protein>
    <submittedName>
        <fullName evidence="4">Thioredoxin</fullName>
    </submittedName>
</protein>
<evidence type="ECO:0000313" key="4">
    <source>
        <dbReference type="EMBL" id="SJZ44818.1"/>
    </source>
</evidence>
<feature type="domain" description="Thioredoxin" evidence="3">
    <location>
        <begin position="7"/>
        <end position="140"/>
    </location>
</feature>
<name>A0A1T4KR50_PORCN</name>
<dbReference type="GO" id="GO:0006950">
    <property type="term" value="P:response to stress"/>
    <property type="evidence" value="ECO:0007669"/>
    <property type="project" value="UniProtKB-ARBA"/>
</dbReference>
<keyword evidence="2" id="KW-0732">Signal</keyword>
<organism evidence="4 5">
    <name type="scientific">Porphyromonas cangingivalis</name>
    <dbReference type="NCBI Taxonomy" id="36874"/>
    <lineage>
        <taxon>Bacteria</taxon>
        <taxon>Pseudomonadati</taxon>
        <taxon>Bacteroidota</taxon>
        <taxon>Bacteroidia</taxon>
        <taxon>Bacteroidales</taxon>
        <taxon>Porphyromonadaceae</taxon>
        <taxon>Porphyromonas</taxon>
    </lineage>
</organism>
<keyword evidence="1" id="KW-0676">Redox-active center</keyword>
<dbReference type="Gene3D" id="1.25.40.10">
    <property type="entry name" value="Tetratricopeptide repeat domain"/>
    <property type="match status" value="1"/>
</dbReference>
<dbReference type="PANTHER" id="PTHR32234">
    <property type="entry name" value="THIOL:DISULFIDE INTERCHANGE PROTEIN DSBD"/>
    <property type="match status" value="1"/>
</dbReference>
<dbReference type="Proteomes" id="UP000189956">
    <property type="component" value="Unassembled WGS sequence"/>
</dbReference>
<reference evidence="4 5" key="1">
    <citation type="submission" date="2017-02" db="EMBL/GenBank/DDBJ databases">
        <authorList>
            <person name="Peterson S.W."/>
        </authorList>
    </citation>
    <scope>NUCLEOTIDE SEQUENCE [LARGE SCALE GENOMIC DNA]</scope>
    <source>
        <strain evidence="4 5">ATCC 700135</strain>
    </source>
</reference>
<proteinExistence type="predicted"/>
<dbReference type="SUPFAM" id="SSF52833">
    <property type="entry name" value="Thioredoxin-like"/>
    <property type="match status" value="1"/>
</dbReference>
<feature type="chain" id="PRO_5010578133" evidence="2">
    <location>
        <begin position="21"/>
        <end position="437"/>
    </location>
</feature>
<dbReference type="EMBL" id="FUWL01000005">
    <property type="protein sequence ID" value="SJZ44818.1"/>
    <property type="molecule type" value="Genomic_DNA"/>
</dbReference>
<dbReference type="GO" id="GO:0045454">
    <property type="term" value="P:cell redox homeostasis"/>
    <property type="evidence" value="ECO:0007669"/>
    <property type="project" value="TreeGrafter"/>
</dbReference>
<dbReference type="GO" id="GO:0015035">
    <property type="term" value="F:protein-disulfide reductase activity"/>
    <property type="evidence" value="ECO:0007669"/>
    <property type="project" value="TreeGrafter"/>
</dbReference>
<dbReference type="InterPro" id="IPR036249">
    <property type="entry name" value="Thioredoxin-like_sf"/>
</dbReference>
<dbReference type="InterPro" id="IPR013766">
    <property type="entry name" value="Thioredoxin_domain"/>
</dbReference>
<dbReference type="PANTHER" id="PTHR32234:SF0">
    <property type="entry name" value="THIOL:DISULFIDE INTERCHANGE PROTEIN DSBD"/>
    <property type="match status" value="1"/>
</dbReference>
<evidence type="ECO:0000313" key="5">
    <source>
        <dbReference type="Proteomes" id="UP000189956"/>
    </source>
</evidence>